<organism evidence="2">
    <name type="scientific">Hexamita inflata</name>
    <dbReference type="NCBI Taxonomy" id="28002"/>
    <lineage>
        <taxon>Eukaryota</taxon>
        <taxon>Metamonada</taxon>
        <taxon>Diplomonadida</taxon>
        <taxon>Hexamitidae</taxon>
        <taxon>Hexamitinae</taxon>
        <taxon>Hexamita</taxon>
    </lineage>
</organism>
<evidence type="ECO:0000256" key="1">
    <source>
        <dbReference type="SAM" id="Coils"/>
    </source>
</evidence>
<gene>
    <name evidence="2" type="ORF">HINF_LOCUS44224</name>
    <name evidence="4" type="ORF">HINF_LOCUS51177</name>
    <name evidence="3" type="ORF">HINF_LOCUS54245</name>
    <name evidence="5" type="ORF">HINF_LOCUS69182</name>
</gene>
<dbReference type="EMBL" id="CAXDID020000249">
    <property type="protein sequence ID" value="CAL6064073.1"/>
    <property type="molecule type" value="Genomic_DNA"/>
</dbReference>
<dbReference type="PANTHER" id="PTHR46518:SF1">
    <property type="entry name" value="OUTER DYNEIN ARM-DOCKING COMPLEX SUBUNIT 3"/>
    <property type="match status" value="1"/>
</dbReference>
<dbReference type="GO" id="GO:0035253">
    <property type="term" value="C:ciliary rootlet"/>
    <property type="evidence" value="ECO:0007669"/>
    <property type="project" value="TreeGrafter"/>
</dbReference>
<name>A0AA86QC91_9EUKA</name>
<feature type="coiled-coil region" evidence="1">
    <location>
        <begin position="213"/>
        <end position="240"/>
    </location>
</feature>
<feature type="coiled-coil region" evidence="1">
    <location>
        <begin position="39"/>
        <end position="187"/>
    </location>
</feature>
<evidence type="ECO:0000313" key="2">
    <source>
        <dbReference type="EMBL" id="CAI9956579.1"/>
    </source>
</evidence>
<dbReference type="EMBL" id="CATOUU010000877">
    <property type="protein sequence ID" value="CAI9956579.1"/>
    <property type="molecule type" value="Genomic_DNA"/>
</dbReference>
<dbReference type="GO" id="GO:0036158">
    <property type="term" value="P:outer dynein arm assembly"/>
    <property type="evidence" value="ECO:0007669"/>
    <property type="project" value="InterPro"/>
</dbReference>
<evidence type="ECO:0000313" key="3">
    <source>
        <dbReference type="EMBL" id="CAI9966600.1"/>
    </source>
</evidence>
<evidence type="ECO:0000313" key="6">
    <source>
        <dbReference type="Proteomes" id="UP001642409"/>
    </source>
</evidence>
<dbReference type="AlphaFoldDB" id="A0AA86QC91"/>
<reference evidence="2" key="1">
    <citation type="submission" date="2023-06" db="EMBL/GenBank/DDBJ databases">
        <authorList>
            <person name="Kurt Z."/>
        </authorList>
    </citation>
    <scope>NUCLEOTIDE SEQUENCE</scope>
</reference>
<dbReference type="PANTHER" id="PTHR46518">
    <property type="entry name" value="COILED-COIL DOMAIN-CONTAINING PROTEIN 151"/>
    <property type="match status" value="1"/>
</dbReference>
<dbReference type="Proteomes" id="UP001642409">
    <property type="component" value="Unassembled WGS sequence"/>
</dbReference>
<dbReference type="InterPro" id="IPR033192">
    <property type="entry name" value="ODAD3"/>
</dbReference>
<accession>A0AA86QC91</accession>
<reference evidence="4 6" key="2">
    <citation type="submission" date="2024-07" db="EMBL/GenBank/DDBJ databases">
        <authorList>
            <person name="Akdeniz Z."/>
        </authorList>
    </citation>
    <scope>NUCLEOTIDE SEQUENCE [LARGE SCALE GENOMIC DNA]</scope>
</reference>
<dbReference type="GO" id="GO:0003341">
    <property type="term" value="P:cilium movement"/>
    <property type="evidence" value="ECO:0007669"/>
    <property type="project" value="InterPro"/>
</dbReference>
<sequence>MNNLKNLQIPATLKKYTSIQGANLSSIAGLRQQKLQVAEKTQQNTKSVLEQQIEQTKSQADSLKEENKQMTLTLKNLQTQLTKPQKKEVYMNLESELNNIKSQKVKLNTKLQLLSQELAKETTTLDKPEPIIQKQLNKIRELETQLDESEIKLSEAVGSSDCFKTIIKKLQMEQLRFEKEIEFSKTELQMLQTDYKEVLQYLEESKEAKGIVAFQWKQQNEQLEAQITDQETAITELKEQRDHQLALMEPSQSLIMIENQLEAQQTVKESNIDILSIVKKINIDNFVQFVQRSLKQKTLLRELEDQIQQSNIQLKTLTEQTIDTKVRLNDYIFNMDGQTSLRNIENAKHELKSKQLEITQKQFKYQHLIRAQADLQRAIQHVLDLLSIFKAPDCQFQTVQSDPLEFKLNYITKKFGTLGLLLGQEFVLSTALEQQEDLFDFEQMDDFKVEYEHTNSSDKMLTRDINRNVQLDFKMQRNEIKKRTQKIVQEEERKKNDWQYQ</sequence>
<evidence type="ECO:0000313" key="4">
    <source>
        <dbReference type="EMBL" id="CAL6064073.1"/>
    </source>
</evidence>
<evidence type="ECO:0000313" key="5">
    <source>
        <dbReference type="EMBL" id="CAL6097632.1"/>
    </source>
</evidence>
<keyword evidence="1" id="KW-0175">Coiled coil</keyword>
<dbReference type="EMBL" id="CATOUU010001008">
    <property type="protein sequence ID" value="CAI9966600.1"/>
    <property type="molecule type" value="Genomic_DNA"/>
</dbReference>
<comment type="caution">
    <text evidence="2">The sequence shown here is derived from an EMBL/GenBank/DDBJ whole genome shotgun (WGS) entry which is preliminary data.</text>
</comment>
<dbReference type="GO" id="GO:0036064">
    <property type="term" value="C:ciliary basal body"/>
    <property type="evidence" value="ECO:0007669"/>
    <property type="project" value="TreeGrafter"/>
</dbReference>
<dbReference type="EMBL" id="CAXDID020000500">
    <property type="protein sequence ID" value="CAL6097632.1"/>
    <property type="molecule type" value="Genomic_DNA"/>
</dbReference>
<proteinExistence type="predicted"/>
<dbReference type="GO" id="GO:0097542">
    <property type="term" value="C:ciliary tip"/>
    <property type="evidence" value="ECO:0007669"/>
    <property type="project" value="TreeGrafter"/>
</dbReference>
<protein>
    <submittedName>
        <fullName evidence="2">Uncharacterized protein</fullName>
    </submittedName>
</protein>
<keyword evidence="6" id="KW-1185">Reference proteome</keyword>